<evidence type="ECO:0000313" key="4">
    <source>
        <dbReference type="Proteomes" id="UP001159427"/>
    </source>
</evidence>
<comment type="caution">
    <text evidence="3">The sequence shown here is derived from an EMBL/GenBank/DDBJ whole genome shotgun (WGS) entry which is preliminary data.</text>
</comment>
<evidence type="ECO:0000313" key="3">
    <source>
        <dbReference type="EMBL" id="CAH3025600.1"/>
    </source>
</evidence>
<name>A0ABN8MB86_9CNID</name>
<feature type="coiled-coil region" evidence="1">
    <location>
        <begin position="87"/>
        <end position="121"/>
    </location>
</feature>
<keyword evidence="1" id="KW-0175">Coiled coil</keyword>
<reference evidence="3 4" key="1">
    <citation type="submission" date="2022-05" db="EMBL/GenBank/DDBJ databases">
        <authorList>
            <consortium name="Genoscope - CEA"/>
            <person name="William W."/>
        </authorList>
    </citation>
    <scope>NUCLEOTIDE SEQUENCE [LARGE SCALE GENOMIC DNA]</scope>
</reference>
<dbReference type="EMBL" id="CALNXI010000361">
    <property type="protein sequence ID" value="CAH3025600.1"/>
    <property type="molecule type" value="Genomic_DNA"/>
</dbReference>
<organism evidence="3 4">
    <name type="scientific">Porites evermanni</name>
    <dbReference type="NCBI Taxonomy" id="104178"/>
    <lineage>
        <taxon>Eukaryota</taxon>
        <taxon>Metazoa</taxon>
        <taxon>Cnidaria</taxon>
        <taxon>Anthozoa</taxon>
        <taxon>Hexacorallia</taxon>
        <taxon>Scleractinia</taxon>
        <taxon>Fungiina</taxon>
        <taxon>Poritidae</taxon>
        <taxon>Porites</taxon>
    </lineage>
</organism>
<evidence type="ECO:0000256" key="1">
    <source>
        <dbReference type="SAM" id="Coils"/>
    </source>
</evidence>
<keyword evidence="4" id="KW-1185">Reference proteome</keyword>
<evidence type="ECO:0000256" key="2">
    <source>
        <dbReference type="SAM" id="MobiDB-lite"/>
    </source>
</evidence>
<gene>
    <name evidence="3" type="ORF">PEVE_00026617</name>
</gene>
<feature type="region of interest" description="Disordered" evidence="2">
    <location>
        <begin position="1"/>
        <end position="20"/>
    </location>
</feature>
<dbReference type="Proteomes" id="UP001159427">
    <property type="component" value="Unassembled WGS sequence"/>
</dbReference>
<sequence length="185" mass="21791">MSLNGKVADDGGEEATSGEIEERIEDLKQDKAIQKSSFTRIKNKLLRMLDEQDFPSRRERKEMCHQLSNAQEHAMETMHHLSMEYALLKDREKRKKVVEEMDKLELEFSEANEKAQEYLDARKDELSSLTTEASENTRRCRITESVAKKSGEQIRRDETKHKEKVDDYKGSLREFNRHYKETFDS</sequence>
<protein>
    <submittedName>
        <fullName evidence="3">Uncharacterized protein</fullName>
    </submittedName>
</protein>
<accession>A0ABN8MB86</accession>
<proteinExistence type="predicted"/>
<feature type="region of interest" description="Disordered" evidence="2">
    <location>
        <begin position="143"/>
        <end position="167"/>
    </location>
</feature>